<evidence type="ECO:0000313" key="1">
    <source>
        <dbReference type="EMBL" id="KIY62079.1"/>
    </source>
</evidence>
<accession>A0A0D7AW43</accession>
<dbReference type="AlphaFoldDB" id="A0A0D7AW43"/>
<organism evidence="1 2">
    <name type="scientific">Cylindrobasidium torrendii FP15055 ss-10</name>
    <dbReference type="NCBI Taxonomy" id="1314674"/>
    <lineage>
        <taxon>Eukaryota</taxon>
        <taxon>Fungi</taxon>
        <taxon>Dikarya</taxon>
        <taxon>Basidiomycota</taxon>
        <taxon>Agaricomycotina</taxon>
        <taxon>Agaricomycetes</taxon>
        <taxon>Agaricomycetidae</taxon>
        <taxon>Agaricales</taxon>
        <taxon>Marasmiineae</taxon>
        <taxon>Physalacriaceae</taxon>
        <taxon>Cylindrobasidium</taxon>
    </lineage>
</organism>
<keyword evidence="2" id="KW-1185">Reference proteome</keyword>
<sequence>MACRSKAVQFLMADFCARFRPYWSERGSTDAESIHIEEAREYMQRPAGKDQAPLGSLESTANDERNVGVMLRDESQGRDRDVNGCWLASLSWVKMFASLLLWSLVNVHFPRHHRRARGISHPDNTIFLLNVLEICGSLFALNYWPPIALNITARHLLPAINHGASSVRAAWLRSREIFRGMRNATVRRGGSAEIGVNIATVRKPWHRRKWRSKARHA</sequence>
<proteinExistence type="predicted"/>
<dbReference type="Proteomes" id="UP000054007">
    <property type="component" value="Unassembled WGS sequence"/>
</dbReference>
<evidence type="ECO:0000313" key="2">
    <source>
        <dbReference type="Proteomes" id="UP000054007"/>
    </source>
</evidence>
<reference evidence="1 2" key="1">
    <citation type="journal article" date="2015" name="Fungal Genet. Biol.">
        <title>Evolution of novel wood decay mechanisms in Agaricales revealed by the genome sequences of Fistulina hepatica and Cylindrobasidium torrendii.</title>
        <authorList>
            <person name="Floudas D."/>
            <person name="Held B.W."/>
            <person name="Riley R."/>
            <person name="Nagy L.G."/>
            <person name="Koehler G."/>
            <person name="Ransdell A.S."/>
            <person name="Younus H."/>
            <person name="Chow J."/>
            <person name="Chiniquy J."/>
            <person name="Lipzen A."/>
            <person name="Tritt A."/>
            <person name="Sun H."/>
            <person name="Haridas S."/>
            <person name="LaButti K."/>
            <person name="Ohm R.A."/>
            <person name="Kues U."/>
            <person name="Blanchette R.A."/>
            <person name="Grigoriev I.V."/>
            <person name="Minto R.E."/>
            <person name="Hibbett D.S."/>
        </authorList>
    </citation>
    <scope>NUCLEOTIDE SEQUENCE [LARGE SCALE GENOMIC DNA]</scope>
    <source>
        <strain evidence="1 2">FP15055 ss-10</strain>
    </source>
</reference>
<dbReference type="EMBL" id="KN880827">
    <property type="protein sequence ID" value="KIY62079.1"/>
    <property type="molecule type" value="Genomic_DNA"/>
</dbReference>
<name>A0A0D7AW43_9AGAR</name>
<gene>
    <name evidence="1" type="ORF">CYLTODRAFT_414989</name>
</gene>
<protein>
    <submittedName>
        <fullName evidence="1">Uncharacterized protein</fullName>
    </submittedName>
</protein>